<organism evidence="2 3">
    <name type="scientific">Rugosimonospora africana</name>
    <dbReference type="NCBI Taxonomy" id="556532"/>
    <lineage>
        <taxon>Bacteria</taxon>
        <taxon>Bacillati</taxon>
        <taxon>Actinomycetota</taxon>
        <taxon>Actinomycetes</taxon>
        <taxon>Micromonosporales</taxon>
        <taxon>Micromonosporaceae</taxon>
        <taxon>Rugosimonospora</taxon>
    </lineage>
</organism>
<feature type="compositionally biased region" description="Low complexity" evidence="1">
    <location>
        <begin position="63"/>
        <end position="72"/>
    </location>
</feature>
<sequence length="107" mass="11860">MTGPTPAHPAFHRAADVAEILHCSEWWVKQQARQRRIPFCWIGGSYRFTDEHVTQIARLFEVPATDPATPAAPRRESRPPADADGAPVVQLVARQPRRVRAAAQTAA</sequence>
<gene>
    <name evidence="2" type="ORF">Raf01_73410</name>
</gene>
<dbReference type="Proteomes" id="UP000642748">
    <property type="component" value="Unassembled WGS sequence"/>
</dbReference>
<evidence type="ECO:0000256" key="1">
    <source>
        <dbReference type="SAM" id="MobiDB-lite"/>
    </source>
</evidence>
<protein>
    <recommendedName>
        <fullName evidence="4">Helix-turn-helix domain-containing protein</fullName>
    </recommendedName>
</protein>
<name>A0A8J3QZM8_9ACTN</name>
<feature type="compositionally biased region" description="Low complexity" evidence="1">
    <location>
        <begin position="82"/>
        <end position="94"/>
    </location>
</feature>
<keyword evidence="3" id="KW-1185">Reference proteome</keyword>
<feature type="region of interest" description="Disordered" evidence="1">
    <location>
        <begin position="63"/>
        <end position="107"/>
    </location>
</feature>
<reference evidence="2" key="1">
    <citation type="submission" date="2021-01" db="EMBL/GenBank/DDBJ databases">
        <title>Whole genome shotgun sequence of Rugosimonospora africana NBRC 104875.</title>
        <authorList>
            <person name="Komaki H."/>
            <person name="Tamura T."/>
        </authorList>
    </citation>
    <scope>NUCLEOTIDE SEQUENCE</scope>
    <source>
        <strain evidence="2">NBRC 104875</strain>
    </source>
</reference>
<evidence type="ECO:0000313" key="3">
    <source>
        <dbReference type="Proteomes" id="UP000642748"/>
    </source>
</evidence>
<proteinExistence type="predicted"/>
<dbReference type="EMBL" id="BONZ01000077">
    <property type="protein sequence ID" value="GIH19169.1"/>
    <property type="molecule type" value="Genomic_DNA"/>
</dbReference>
<evidence type="ECO:0008006" key="4">
    <source>
        <dbReference type="Google" id="ProtNLM"/>
    </source>
</evidence>
<dbReference type="RefSeq" id="WP_203922639.1">
    <property type="nucleotide sequence ID" value="NZ_BONZ01000077.1"/>
</dbReference>
<accession>A0A8J3QZM8</accession>
<evidence type="ECO:0000313" key="2">
    <source>
        <dbReference type="EMBL" id="GIH19169.1"/>
    </source>
</evidence>
<comment type="caution">
    <text evidence="2">The sequence shown here is derived from an EMBL/GenBank/DDBJ whole genome shotgun (WGS) entry which is preliminary data.</text>
</comment>
<dbReference type="AlphaFoldDB" id="A0A8J3QZM8"/>